<dbReference type="SUPFAM" id="SSF88723">
    <property type="entry name" value="PIN domain-like"/>
    <property type="match status" value="1"/>
</dbReference>
<dbReference type="InterPro" id="IPR029060">
    <property type="entry name" value="PIN-like_dom_sf"/>
</dbReference>
<gene>
    <name evidence="1" type="ORF">GCM10010844_39260</name>
</gene>
<keyword evidence="2" id="KW-1185">Reference proteome</keyword>
<name>A0ABQ2FQE6_9DEIO</name>
<organism evidence="1 2">
    <name type="scientific">Deinococcus radiotolerans</name>
    <dbReference type="NCBI Taxonomy" id="1309407"/>
    <lineage>
        <taxon>Bacteria</taxon>
        <taxon>Thermotogati</taxon>
        <taxon>Deinococcota</taxon>
        <taxon>Deinococci</taxon>
        <taxon>Deinococcales</taxon>
        <taxon>Deinococcaceae</taxon>
        <taxon>Deinococcus</taxon>
    </lineage>
</organism>
<dbReference type="RefSeq" id="WP_189070681.1">
    <property type="nucleotide sequence ID" value="NZ_BMPE01000023.1"/>
</dbReference>
<sequence length="344" mass="37573">MLEPRHPRTLPRLTVNLSGRTVVLLIDANVIIKDLRAVVKQPGASPALFELLDAPHGRLVMSAGDVAEVAPGLTRLERTIRLKFPQEADAMWHLWMTRVQDRMLFLDPAGVPDTTLSAAVRAPNRDPDDADLALLGWVLDADGLLTYDGQAFGGLVTTMGTPGVGGHGTYLCAFRDDLRVDEIVAMMVGVPLQVLAVGTVGIHEALKKRGVSPALQAVGALGLGAMLALWPASRAVIGRAVMQYGELTMSMTPTMEVRNQLQEVRARVKPAWPATDDPVIRCARYLVRVRGTQTCTELVTHLKLPLTAGELYGRLQAYPGLFQEQERRRWIIRRTPMTSPSALT</sequence>
<dbReference type="Proteomes" id="UP000604341">
    <property type="component" value="Unassembled WGS sequence"/>
</dbReference>
<evidence type="ECO:0008006" key="3">
    <source>
        <dbReference type="Google" id="ProtNLM"/>
    </source>
</evidence>
<comment type="caution">
    <text evidence="1">The sequence shown here is derived from an EMBL/GenBank/DDBJ whole genome shotgun (WGS) entry which is preliminary data.</text>
</comment>
<proteinExistence type="predicted"/>
<dbReference type="EMBL" id="BMPE01000023">
    <property type="protein sequence ID" value="GGL16535.1"/>
    <property type="molecule type" value="Genomic_DNA"/>
</dbReference>
<evidence type="ECO:0000313" key="1">
    <source>
        <dbReference type="EMBL" id="GGL16535.1"/>
    </source>
</evidence>
<evidence type="ECO:0000313" key="2">
    <source>
        <dbReference type="Proteomes" id="UP000604341"/>
    </source>
</evidence>
<accession>A0ABQ2FQE6</accession>
<reference evidence="2" key="1">
    <citation type="journal article" date="2019" name="Int. J. Syst. Evol. Microbiol.">
        <title>The Global Catalogue of Microorganisms (GCM) 10K type strain sequencing project: providing services to taxonomists for standard genome sequencing and annotation.</title>
        <authorList>
            <consortium name="The Broad Institute Genomics Platform"/>
            <consortium name="The Broad Institute Genome Sequencing Center for Infectious Disease"/>
            <person name="Wu L."/>
            <person name="Ma J."/>
        </authorList>
    </citation>
    <scope>NUCLEOTIDE SEQUENCE [LARGE SCALE GENOMIC DNA]</scope>
    <source>
        <strain evidence="2">JCM 19173</strain>
    </source>
</reference>
<protein>
    <recommendedName>
        <fullName evidence="3">PIN domain-containing protein</fullName>
    </recommendedName>
</protein>